<comment type="caution">
    <text evidence="2">The sequence shown here is derived from an EMBL/GenBank/DDBJ whole genome shotgun (WGS) entry which is preliminary data.</text>
</comment>
<dbReference type="Proteomes" id="UP001597260">
    <property type="component" value="Unassembled WGS sequence"/>
</dbReference>
<name>A0ABW3YE15_9ACTN</name>
<dbReference type="InterPro" id="IPR011990">
    <property type="entry name" value="TPR-like_helical_dom_sf"/>
</dbReference>
<gene>
    <name evidence="2" type="ORF">ACFQ4H_16540</name>
</gene>
<protein>
    <recommendedName>
        <fullName evidence="4">XRE family transcriptional regulator</fullName>
    </recommendedName>
</protein>
<sequence>MARDNHSGRCGACQTAERDRLTSPPTLPADFWEHEPIRQALSERHLGKVIRAYRYHPYHGRHPLPQETVACWLGIAQAQLSRAENGPAIVHLDRLTHWAQLLHIPVHYLWFKLPGNRDNNNDQIDRIQDDAIIDKMSTTSGDATNGLESFSPQNNRPSQLLIQLEMLRQGVTEAISGDAVTTSCLDYWEQVVLHHGESTRHRPASVQLVDLATDFEEIQRLLTYKTSSSSLLRLTRIAAQMAGLIFLTLIKIGNPAHARKWIRTARIAADEVGDPTICSWVRGQEAYVHYYRGDFDAASTAAREALAIAGSTPCAGVPLAAALQARAEARLGNPREAQRSLDRAESSLENLPAETKTASAFGYNKAQLHFHAGNAYTHMKIISAALPAQEEALRLYPASDFLDRTLVQFDQAICLALQGHNDAASTITLNELNSLNESQRSGLITQRAWDVYNTLPITYRKHSQATDLHDALALTSPQERI</sequence>
<evidence type="ECO:0000256" key="1">
    <source>
        <dbReference type="SAM" id="MobiDB-lite"/>
    </source>
</evidence>
<organism evidence="2 3">
    <name type="scientific">Micromonospora sonneratiae</name>
    <dbReference type="NCBI Taxonomy" id="1184706"/>
    <lineage>
        <taxon>Bacteria</taxon>
        <taxon>Bacillati</taxon>
        <taxon>Actinomycetota</taxon>
        <taxon>Actinomycetes</taxon>
        <taxon>Micromonosporales</taxon>
        <taxon>Micromonosporaceae</taxon>
        <taxon>Micromonospora</taxon>
    </lineage>
</organism>
<dbReference type="RefSeq" id="WP_377571861.1">
    <property type="nucleotide sequence ID" value="NZ_JBHTMP010000023.1"/>
</dbReference>
<dbReference type="CDD" id="cd00093">
    <property type="entry name" value="HTH_XRE"/>
    <property type="match status" value="1"/>
</dbReference>
<evidence type="ECO:0008006" key="4">
    <source>
        <dbReference type="Google" id="ProtNLM"/>
    </source>
</evidence>
<dbReference type="Gene3D" id="1.25.40.10">
    <property type="entry name" value="Tetratricopeptide repeat domain"/>
    <property type="match status" value="1"/>
</dbReference>
<reference evidence="3" key="1">
    <citation type="journal article" date="2019" name="Int. J. Syst. Evol. Microbiol.">
        <title>The Global Catalogue of Microorganisms (GCM) 10K type strain sequencing project: providing services to taxonomists for standard genome sequencing and annotation.</title>
        <authorList>
            <consortium name="The Broad Institute Genomics Platform"/>
            <consortium name="The Broad Institute Genome Sequencing Center for Infectious Disease"/>
            <person name="Wu L."/>
            <person name="Ma J."/>
        </authorList>
    </citation>
    <scope>NUCLEOTIDE SEQUENCE [LARGE SCALE GENOMIC DNA]</scope>
    <source>
        <strain evidence="3">JCM 31037</strain>
    </source>
</reference>
<feature type="region of interest" description="Disordered" evidence="1">
    <location>
        <begin position="1"/>
        <end position="27"/>
    </location>
</feature>
<dbReference type="Gene3D" id="1.10.260.40">
    <property type="entry name" value="lambda repressor-like DNA-binding domains"/>
    <property type="match status" value="1"/>
</dbReference>
<dbReference type="EMBL" id="JBHTMP010000023">
    <property type="protein sequence ID" value="MFD1322707.1"/>
    <property type="molecule type" value="Genomic_DNA"/>
</dbReference>
<proteinExistence type="predicted"/>
<evidence type="ECO:0000313" key="3">
    <source>
        <dbReference type="Proteomes" id="UP001597260"/>
    </source>
</evidence>
<accession>A0ABW3YE15</accession>
<dbReference type="SUPFAM" id="SSF47413">
    <property type="entry name" value="lambda repressor-like DNA-binding domains"/>
    <property type="match status" value="1"/>
</dbReference>
<dbReference type="SUPFAM" id="SSF48452">
    <property type="entry name" value="TPR-like"/>
    <property type="match status" value="1"/>
</dbReference>
<evidence type="ECO:0000313" key="2">
    <source>
        <dbReference type="EMBL" id="MFD1322707.1"/>
    </source>
</evidence>
<dbReference type="InterPro" id="IPR001387">
    <property type="entry name" value="Cro/C1-type_HTH"/>
</dbReference>
<keyword evidence="3" id="KW-1185">Reference proteome</keyword>
<dbReference type="InterPro" id="IPR010982">
    <property type="entry name" value="Lambda_DNA-bd_dom_sf"/>
</dbReference>